<protein>
    <submittedName>
        <fullName evidence="2">Uncharacterized protein</fullName>
    </submittedName>
</protein>
<keyword evidence="3" id="KW-1185">Reference proteome</keyword>
<dbReference type="EMBL" id="SRMF01000001">
    <property type="protein sequence ID" value="TGG94944.1"/>
    <property type="molecule type" value="Genomic_DNA"/>
</dbReference>
<dbReference type="RefSeq" id="WP_135480199.1">
    <property type="nucleotide sequence ID" value="NZ_SRMF01000001.1"/>
</dbReference>
<evidence type="ECO:0000313" key="2">
    <source>
        <dbReference type="EMBL" id="TGG94944.1"/>
    </source>
</evidence>
<organism evidence="2 3">
    <name type="scientific">Natronospirillum operosum</name>
    <dbReference type="NCBI Taxonomy" id="2759953"/>
    <lineage>
        <taxon>Bacteria</taxon>
        <taxon>Pseudomonadati</taxon>
        <taxon>Pseudomonadota</taxon>
        <taxon>Gammaproteobacteria</taxon>
        <taxon>Oceanospirillales</taxon>
        <taxon>Natronospirillaceae</taxon>
        <taxon>Natronospirillum</taxon>
    </lineage>
</organism>
<dbReference type="Proteomes" id="UP000297475">
    <property type="component" value="Unassembled WGS sequence"/>
</dbReference>
<reference evidence="2 3" key="1">
    <citation type="submission" date="2019-04" db="EMBL/GenBank/DDBJ databases">
        <title>Natronospirillum operosus gen. nov., sp. nov., a haloalkaliphilic satellite isolated from decaying biomass of laboratory culture of cyanobacterium Geitlerinema sp. and proposal of Natronospirillaceae fam. nov. and Saccharospirillaceae fam. nov.</title>
        <authorList>
            <person name="Kevbrin V."/>
            <person name="Boltyanskaya Y."/>
            <person name="Koziaeva V."/>
            <person name="Grouzdev D.S."/>
            <person name="Park M."/>
            <person name="Cho J."/>
        </authorList>
    </citation>
    <scope>NUCLEOTIDE SEQUENCE [LARGE SCALE GENOMIC DNA]</scope>
    <source>
        <strain evidence="2 3">G-116</strain>
    </source>
</reference>
<comment type="caution">
    <text evidence="2">The sequence shown here is derived from an EMBL/GenBank/DDBJ whole genome shotgun (WGS) entry which is preliminary data.</text>
</comment>
<feature type="compositionally biased region" description="Basic and acidic residues" evidence="1">
    <location>
        <begin position="81"/>
        <end position="90"/>
    </location>
</feature>
<evidence type="ECO:0000256" key="1">
    <source>
        <dbReference type="SAM" id="MobiDB-lite"/>
    </source>
</evidence>
<proteinExistence type="predicted"/>
<sequence>MSTSAESALQWLRDQQPSDEIVQQMIEKLNARIEESGLPEDTLQGSIEALDVLESHLAGAAATAPPAPESAPELDLSPLTDHTHVAPERPAAEKRALFEQLKKDLGDQN</sequence>
<evidence type="ECO:0000313" key="3">
    <source>
        <dbReference type="Proteomes" id="UP000297475"/>
    </source>
</evidence>
<dbReference type="AlphaFoldDB" id="A0A4Z0WB32"/>
<name>A0A4Z0WB32_9GAMM</name>
<accession>A0A4Z0WB32</accession>
<dbReference type="OrthoDB" id="6198307at2"/>
<gene>
    <name evidence="2" type="ORF">E4656_00495</name>
</gene>
<feature type="region of interest" description="Disordered" evidence="1">
    <location>
        <begin position="60"/>
        <end position="90"/>
    </location>
</feature>